<comment type="caution">
    <text evidence="2">The sequence shown here is derived from an EMBL/GenBank/DDBJ whole genome shotgun (WGS) entry which is preliminary data.</text>
</comment>
<dbReference type="AlphaFoldDB" id="A0A2P5AH24"/>
<keyword evidence="3" id="KW-1185">Reference proteome</keyword>
<accession>A0A2P5AH24</accession>
<evidence type="ECO:0000313" key="2">
    <source>
        <dbReference type="EMBL" id="PON35835.1"/>
    </source>
</evidence>
<reference evidence="3" key="1">
    <citation type="submission" date="2016-06" db="EMBL/GenBank/DDBJ databases">
        <title>Parallel loss of symbiosis genes in relatives of nitrogen-fixing non-legume Parasponia.</title>
        <authorList>
            <person name="Van Velzen R."/>
            <person name="Holmer R."/>
            <person name="Bu F."/>
            <person name="Rutten L."/>
            <person name="Van Zeijl A."/>
            <person name="Liu W."/>
            <person name="Santuari L."/>
            <person name="Cao Q."/>
            <person name="Sharma T."/>
            <person name="Shen D."/>
            <person name="Roswanjaya Y."/>
            <person name="Wardhani T."/>
            <person name="Kalhor M.S."/>
            <person name="Jansen J."/>
            <person name="Van den Hoogen J."/>
            <person name="Gungor B."/>
            <person name="Hartog M."/>
            <person name="Hontelez J."/>
            <person name="Verver J."/>
            <person name="Yang W.-C."/>
            <person name="Schijlen E."/>
            <person name="Repin R."/>
            <person name="Schilthuizen M."/>
            <person name="Schranz E."/>
            <person name="Heidstra R."/>
            <person name="Miyata K."/>
            <person name="Fedorova E."/>
            <person name="Kohlen W."/>
            <person name="Bisseling T."/>
            <person name="Smit S."/>
            <person name="Geurts R."/>
        </authorList>
    </citation>
    <scope>NUCLEOTIDE SEQUENCE [LARGE SCALE GENOMIC DNA]</scope>
    <source>
        <strain evidence="3">cv. RG33-2</strain>
    </source>
</reference>
<proteinExistence type="predicted"/>
<protein>
    <submittedName>
        <fullName evidence="2">Uncharacterized protein</fullName>
    </submittedName>
</protein>
<evidence type="ECO:0000313" key="3">
    <source>
        <dbReference type="Proteomes" id="UP000237000"/>
    </source>
</evidence>
<dbReference type="EMBL" id="JXTC01000861">
    <property type="protein sequence ID" value="PON35835.1"/>
    <property type="molecule type" value="Genomic_DNA"/>
</dbReference>
<gene>
    <name evidence="2" type="ORF">TorRG33x02_350610</name>
</gene>
<organism evidence="2 3">
    <name type="scientific">Trema orientale</name>
    <name type="common">Charcoal tree</name>
    <name type="synonym">Celtis orientalis</name>
    <dbReference type="NCBI Taxonomy" id="63057"/>
    <lineage>
        <taxon>Eukaryota</taxon>
        <taxon>Viridiplantae</taxon>
        <taxon>Streptophyta</taxon>
        <taxon>Embryophyta</taxon>
        <taxon>Tracheophyta</taxon>
        <taxon>Spermatophyta</taxon>
        <taxon>Magnoliopsida</taxon>
        <taxon>eudicotyledons</taxon>
        <taxon>Gunneridae</taxon>
        <taxon>Pentapetalae</taxon>
        <taxon>rosids</taxon>
        <taxon>fabids</taxon>
        <taxon>Rosales</taxon>
        <taxon>Cannabaceae</taxon>
        <taxon>Trema</taxon>
    </lineage>
</organism>
<sequence>MQQHKTLNLVTMKLELLVFKQLLRQIDLLHKRGRSKTEESALRIRETSQADPSGK</sequence>
<feature type="region of interest" description="Disordered" evidence="1">
    <location>
        <begin position="33"/>
        <end position="55"/>
    </location>
</feature>
<dbReference type="InParanoid" id="A0A2P5AH24"/>
<name>A0A2P5AH24_TREOI</name>
<feature type="non-terminal residue" evidence="2">
    <location>
        <position position="55"/>
    </location>
</feature>
<dbReference type="Proteomes" id="UP000237000">
    <property type="component" value="Unassembled WGS sequence"/>
</dbReference>
<evidence type="ECO:0000256" key="1">
    <source>
        <dbReference type="SAM" id="MobiDB-lite"/>
    </source>
</evidence>